<feature type="compositionally biased region" description="Polar residues" evidence="1">
    <location>
        <begin position="14"/>
        <end position="30"/>
    </location>
</feature>
<dbReference type="Proteomes" id="UP000428333">
    <property type="component" value="Linkage Group LG07"/>
</dbReference>
<feature type="non-terminal residue" evidence="2">
    <location>
        <position position="1"/>
    </location>
</feature>
<evidence type="ECO:0000313" key="3">
    <source>
        <dbReference type="Proteomes" id="UP000428333"/>
    </source>
</evidence>
<dbReference type="OrthoDB" id="847710at2759"/>
<accession>A0A6A4LN90</accession>
<organism evidence="2 3">
    <name type="scientific">Rhododendron williamsianum</name>
    <dbReference type="NCBI Taxonomy" id="262921"/>
    <lineage>
        <taxon>Eukaryota</taxon>
        <taxon>Viridiplantae</taxon>
        <taxon>Streptophyta</taxon>
        <taxon>Embryophyta</taxon>
        <taxon>Tracheophyta</taxon>
        <taxon>Spermatophyta</taxon>
        <taxon>Magnoliopsida</taxon>
        <taxon>eudicotyledons</taxon>
        <taxon>Gunneridae</taxon>
        <taxon>Pentapetalae</taxon>
        <taxon>asterids</taxon>
        <taxon>Ericales</taxon>
        <taxon>Ericaceae</taxon>
        <taxon>Ericoideae</taxon>
        <taxon>Rhodoreae</taxon>
        <taxon>Rhododendron</taxon>
    </lineage>
</organism>
<protein>
    <submittedName>
        <fullName evidence="2">Uncharacterized protein</fullName>
    </submittedName>
</protein>
<reference evidence="2 3" key="1">
    <citation type="journal article" date="2019" name="Genome Biol. Evol.">
        <title>The Rhododendron genome and chromosomal organization provide insight into shared whole-genome duplications across the heath family (Ericaceae).</title>
        <authorList>
            <person name="Soza V.L."/>
            <person name="Lindsley D."/>
            <person name="Waalkes A."/>
            <person name="Ramage E."/>
            <person name="Patwardhan R.P."/>
            <person name="Burton J.N."/>
            <person name="Adey A."/>
            <person name="Kumar A."/>
            <person name="Qiu R."/>
            <person name="Shendure J."/>
            <person name="Hall B."/>
        </authorList>
    </citation>
    <scope>NUCLEOTIDE SEQUENCE [LARGE SCALE GENOMIC DNA]</scope>
    <source>
        <strain evidence="2">RSF 1966-606</strain>
    </source>
</reference>
<proteinExistence type="predicted"/>
<dbReference type="EMBL" id="QEFC01001790">
    <property type="protein sequence ID" value="KAE9455858.1"/>
    <property type="molecule type" value="Genomic_DNA"/>
</dbReference>
<evidence type="ECO:0000313" key="2">
    <source>
        <dbReference type="EMBL" id="KAE9455858.1"/>
    </source>
</evidence>
<evidence type="ECO:0000256" key="1">
    <source>
        <dbReference type="SAM" id="MobiDB-lite"/>
    </source>
</evidence>
<sequence length="194" mass="21351">MAEKATATDEEIPPTSSSIPAEDPPTTTDNGVAEKPTDNNDFDTTVAVLHQQPKRRRKNCPESLVETIKQSAASSFTFDTPSCATPDSTPKFGSFDLGISRCAQVAAKSEVGDTRSESEAEVEKSEYNVLLIEGEEAMKKISWIKATRKDSVSEKEESMEEENCLSGENQIWLAKMSSETKGFIYHYVKESVNI</sequence>
<dbReference type="AlphaFoldDB" id="A0A6A4LN90"/>
<comment type="caution">
    <text evidence="2">The sequence shown here is derived from an EMBL/GenBank/DDBJ whole genome shotgun (WGS) entry which is preliminary data.</text>
</comment>
<keyword evidence="3" id="KW-1185">Reference proteome</keyword>
<name>A0A6A4LN90_9ERIC</name>
<feature type="region of interest" description="Disordered" evidence="1">
    <location>
        <begin position="1"/>
        <end position="63"/>
    </location>
</feature>
<gene>
    <name evidence="2" type="ORF">C3L33_12239</name>
</gene>